<proteinExistence type="predicted"/>
<sequence length="110" mass="13106">MLIADKEYFRREGILDTQNNCGRDTYIIGDRLMHRYADIIGDRLIGSYLLSDLLEGMDYTLYTFNKCYQNDWTMRFFPLRRIIPCYISPMDSPPISCTQLFERLIWPTTD</sequence>
<dbReference type="EMBL" id="BMAO01002019">
    <property type="protein sequence ID" value="GFQ77512.1"/>
    <property type="molecule type" value="Genomic_DNA"/>
</dbReference>
<comment type="caution">
    <text evidence="1">The sequence shown here is derived from an EMBL/GenBank/DDBJ whole genome shotgun (WGS) entry which is preliminary data.</text>
</comment>
<evidence type="ECO:0000313" key="2">
    <source>
        <dbReference type="Proteomes" id="UP000887116"/>
    </source>
</evidence>
<dbReference type="Proteomes" id="UP000887116">
    <property type="component" value="Unassembled WGS sequence"/>
</dbReference>
<accession>A0A8X6FE03</accession>
<organism evidence="1 2">
    <name type="scientific">Trichonephila clavata</name>
    <name type="common">Joro spider</name>
    <name type="synonym">Nephila clavata</name>
    <dbReference type="NCBI Taxonomy" id="2740835"/>
    <lineage>
        <taxon>Eukaryota</taxon>
        <taxon>Metazoa</taxon>
        <taxon>Ecdysozoa</taxon>
        <taxon>Arthropoda</taxon>
        <taxon>Chelicerata</taxon>
        <taxon>Arachnida</taxon>
        <taxon>Araneae</taxon>
        <taxon>Araneomorphae</taxon>
        <taxon>Entelegynae</taxon>
        <taxon>Araneoidea</taxon>
        <taxon>Nephilidae</taxon>
        <taxon>Trichonephila</taxon>
    </lineage>
</organism>
<keyword evidence="2" id="KW-1185">Reference proteome</keyword>
<protein>
    <submittedName>
        <fullName evidence="1">Uncharacterized protein</fullName>
    </submittedName>
</protein>
<dbReference type="AlphaFoldDB" id="A0A8X6FE03"/>
<evidence type="ECO:0000313" key="1">
    <source>
        <dbReference type="EMBL" id="GFQ77512.1"/>
    </source>
</evidence>
<name>A0A8X6FE03_TRICU</name>
<reference evidence="1" key="1">
    <citation type="submission" date="2020-07" db="EMBL/GenBank/DDBJ databases">
        <title>Multicomponent nature underlies the extraordinary mechanical properties of spider dragline silk.</title>
        <authorList>
            <person name="Kono N."/>
            <person name="Nakamura H."/>
            <person name="Mori M."/>
            <person name="Yoshida Y."/>
            <person name="Ohtoshi R."/>
            <person name="Malay A.D."/>
            <person name="Moran D.A.P."/>
            <person name="Tomita M."/>
            <person name="Numata K."/>
            <person name="Arakawa K."/>
        </authorList>
    </citation>
    <scope>NUCLEOTIDE SEQUENCE</scope>
</reference>
<gene>
    <name evidence="1" type="ORF">TNCT_240521</name>
</gene>